<evidence type="ECO:0000313" key="3">
    <source>
        <dbReference type="Proteomes" id="UP001152795"/>
    </source>
</evidence>
<evidence type="ECO:0000313" key="2">
    <source>
        <dbReference type="EMBL" id="CAB3979716.1"/>
    </source>
</evidence>
<organism evidence="2 3">
    <name type="scientific">Paramuricea clavata</name>
    <name type="common">Red gorgonian</name>
    <name type="synonym">Violescent sea-whip</name>
    <dbReference type="NCBI Taxonomy" id="317549"/>
    <lineage>
        <taxon>Eukaryota</taxon>
        <taxon>Metazoa</taxon>
        <taxon>Cnidaria</taxon>
        <taxon>Anthozoa</taxon>
        <taxon>Octocorallia</taxon>
        <taxon>Malacalcyonacea</taxon>
        <taxon>Plexauridae</taxon>
        <taxon>Paramuricea</taxon>
    </lineage>
</organism>
<sequence>MDRSRRKQSLQSVNYRKTLQTHEPNVSSAESLDISYNDQENLVHNGSKLKKTSTKKAKPGYCALENLLFYLET</sequence>
<comment type="caution">
    <text evidence="2">The sequence shown here is derived from an EMBL/GenBank/DDBJ whole genome shotgun (WGS) entry which is preliminary data.</text>
</comment>
<protein>
    <submittedName>
        <fullName evidence="2">Uncharacterized protein</fullName>
    </submittedName>
</protein>
<reference evidence="2" key="1">
    <citation type="submission" date="2020-04" db="EMBL/GenBank/DDBJ databases">
        <authorList>
            <person name="Alioto T."/>
            <person name="Alioto T."/>
            <person name="Gomez Garrido J."/>
        </authorList>
    </citation>
    <scope>NUCLEOTIDE SEQUENCE</scope>
    <source>
        <strain evidence="2">A484AB</strain>
    </source>
</reference>
<name>A0A7D9D9L2_PARCT</name>
<accession>A0A7D9D9L2</accession>
<feature type="region of interest" description="Disordered" evidence="1">
    <location>
        <begin position="1"/>
        <end position="30"/>
    </location>
</feature>
<dbReference type="EMBL" id="CACRXK020000222">
    <property type="protein sequence ID" value="CAB3979716.1"/>
    <property type="molecule type" value="Genomic_DNA"/>
</dbReference>
<feature type="compositionally biased region" description="Polar residues" evidence="1">
    <location>
        <begin position="9"/>
        <end position="30"/>
    </location>
</feature>
<keyword evidence="3" id="KW-1185">Reference proteome</keyword>
<evidence type="ECO:0000256" key="1">
    <source>
        <dbReference type="SAM" id="MobiDB-lite"/>
    </source>
</evidence>
<gene>
    <name evidence="2" type="ORF">PACLA_8A025805</name>
</gene>
<dbReference type="Proteomes" id="UP001152795">
    <property type="component" value="Unassembled WGS sequence"/>
</dbReference>
<dbReference type="AlphaFoldDB" id="A0A7D9D9L2"/>
<proteinExistence type="predicted"/>